<reference evidence="1" key="2">
    <citation type="journal article" date="2024" name="Plant">
        <title>Genomic evolution and insights into agronomic trait innovations of Sesamum species.</title>
        <authorList>
            <person name="Miao H."/>
            <person name="Wang L."/>
            <person name="Qu L."/>
            <person name="Liu H."/>
            <person name="Sun Y."/>
            <person name="Le M."/>
            <person name="Wang Q."/>
            <person name="Wei S."/>
            <person name="Zheng Y."/>
            <person name="Lin W."/>
            <person name="Duan Y."/>
            <person name="Cao H."/>
            <person name="Xiong S."/>
            <person name="Wang X."/>
            <person name="Wei L."/>
            <person name="Li C."/>
            <person name="Ma Q."/>
            <person name="Ju M."/>
            <person name="Zhao R."/>
            <person name="Li G."/>
            <person name="Mu C."/>
            <person name="Tian Q."/>
            <person name="Mei H."/>
            <person name="Zhang T."/>
            <person name="Gao T."/>
            <person name="Zhang H."/>
        </authorList>
    </citation>
    <scope>NUCLEOTIDE SEQUENCE</scope>
    <source>
        <strain evidence="1">G01</strain>
    </source>
</reference>
<dbReference type="InterPro" id="IPR036093">
    <property type="entry name" value="NAC_dom_sf"/>
</dbReference>
<name>A0AAW2J567_9LAMI</name>
<organism evidence="1">
    <name type="scientific">Sesamum angustifolium</name>
    <dbReference type="NCBI Taxonomy" id="2727405"/>
    <lineage>
        <taxon>Eukaryota</taxon>
        <taxon>Viridiplantae</taxon>
        <taxon>Streptophyta</taxon>
        <taxon>Embryophyta</taxon>
        <taxon>Tracheophyta</taxon>
        <taxon>Spermatophyta</taxon>
        <taxon>Magnoliopsida</taxon>
        <taxon>eudicotyledons</taxon>
        <taxon>Gunneridae</taxon>
        <taxon>Pentapetalae</taxon>
        <taxon>asterids</taxon>
        <taxon>lamiids</taxon>
        <taxon>Lamiales</taxon>
        <taxon>Pedaliaceae</taxon>
        <taxon>Sesamum</taxon>
    </lineage>
</organism>
<dbReference type="PANTHER" id="PTHR31719">
    <property type="entry name" value="NAC TRANSCRIPTION FACTOR 56"/>
    <property type="match status" value="1"/>
</dbReference>
<reference evidence="1" key="1">
    <citation type="submission" date="2020-06" db="EMBL/GenBank/DDBJ databases">
        <authorList>
            <person name="Li T."/>
            <person name="Hu X."/>
            <person name="Zhang T."/>
            <person name="Song X."/>
            <person name="Zhang H."/>
            <person name="Dai N."/>
            <person name="Sheng W."/>
            <person name="Hou X."/>
            <person name="Wei L."/>
        </authorList>
    </citation>
    <scope>NUCLEOTIDE SEQUENCE</scope>
    <source>
        <strain evidence="1">G01</strain>
        <tissue evidence="1">Leaf</tissue>
    </source>
</reference>
<dbReference type="Gene3D" id="2.170.150.80">
    <property type="entry name" value="NAC domain"/>
    <property type="match status" value="1"/>
</dbReference>
<gene>
    <name evidence="1" type="ORF">Sangu_2606300</name>
</gene>
<dbReference type="GO" id="GO:0003677">
    <property type="term" value="F:DNA binding"/>
    <property type="evidence" value="ECO:0007669"/>
    <property type="project" value="InterPro"/>
</dbReference>
<dbReference type="AlphaFoldDB" id="A0AAW2J567"/>
<proteinExistence type="predicted"/>
<protein>
    <recommendedName>
        <fullName evidence="2">NAC domain-containing protein</fullName>
    </recommendedName>
</protein>
<evidence type="ECO:0000313" key="1">
    <source>
        <dbReference type="EMBL" id="KAL0289700.1"/>
    </source>
</evidence>
<dbReference type="SUPFAM" id="SSF101941">
    <property type="entry name" value="NAC domain"/>
    <property type="match status" value="1"/>
</dbReference>
<comment type="caution">
    <text evidence="1">The sequence shown here is derived from an EMBL/GenBank/DDBJ whole genome shotgun (WGS) entry which is preliminary data.</text>
</comment>
<evidence type="ECO:0008006" key="2">
    <source>
        <dbReference type="Google" id="ProtNLM"/>
    </source>
</evidence>
<dbReference type="GO" id="GO:0006355">
    <property type="term" value="P:regulation of DNA-templated transcription"/>
    <property type="evidence" value="ECO:0007669"/>
    <property type="project" value="InterPro"/>
</dbReference>
<accession>A0AAW2J567</accession>
<dbReference type="EMBL" id="JACGWK010001387">
    <property type="protein sequence ID" value="KAL0289700.1"/>
    <property type="molecule type" value="Genomic_DNA"/>
</dbReference>
<sequence>MHEQLEEDQEDWYFFTPISREYLNEQRPERTAGNRHSGGVKTEWKMHEYLSKEQKDHIIHEIPALAPATTSMQLNEWVLCKIYHNRRSGKKRKTMDHVDEDNDLE</sequence>
<dbReference type="PANTHER" id="PTHR31719:SF179">
    <property type="entry name" value="OS08G0148400 PROTEIN"/>
    <property type="match status" value="1"/>
</dbReference>